<feature type="domain" description="Ferric siderophore reductase C-terminal" evidence="2">
    <location>
        <begin position="236"/>
        <end position="257"/>
    </location>
</feature>
<dbReference type="OrthoDB" id="5870636at2"/>
<comment type="caution">
    <text evidence="3">The sequence shown here is derived from an EMBL/GenBank/DDBJ whole genome shotgun (WGS) entry which is preliminary data.</text>
</comment>
<proteinExistence type="predicted"/>
<keyword evidence="4" id="KW-1185">Reference proteome</keyword>
<evidence type="ECO:0000313" key="3">
    <source>
        <dbReference type="EMBL" id="RBO80274.1"/>
    </source>
</evidence>
<dbReference type="Pfam" id="PF06276">
    <property type="entry name" value="FhuF"/>
    <property type="match status" value="1"/>
</dbReference>
<evidence type="ECO:0000313" key="4">
    <source>
        <dbReference type="Proteomes" id="UP000252086"/>
    </source>
</evidence>
<dbReference type="InterPro" id="IPR022770">
    <property type="entry name" value="IucA/IucC-like_C"/>
</dbReference>
<feature type="domain" description="Aerobactin siderophore biosynthesis IucA/IucC-like C-terminal" evidence="1">
    <location>
        <begin position="69"/>
        <end position="220"/>
    </location>
</feature>
<organism evidence="3 4">
    <name type="scientific">Marinomonas aquiplantarum</name>
    <dbReference type="NCBI Taxonomy" id="491951"/>
    <lineage>
        <taxon>Bacteria</taxon>
        <taxon>Pseudomonadati</taxon>
        <taxon>Pseudomonadota</taxon>
        <taxon>Gammaproteobacteria</taxon>
        <taxon>Oceanospirillales</taxon>
        <taxon>Oceanospirillaceae</taxon>
        <taxon>Marinomonas</taxon>
    </lineage>
</organism>
<accession>A0A366CVD3</accession>
<dbReference type="Pfam" id="PF11575">
    <property type="entry name" value="FhuF_C"/>
    <property type="match status" value="1"/>
</dbReference>
<reference evidence="3 4" key="1">
    <citation type="submission" date="2018-06" db="EMBL/GenBank/DDBJ databases">
        <title>Genomic Encyclopedia of Type Strains, Phase III (KMG-III): the genomes of soil and plant-associated and newly described type strains.</title>
        <authorList>
            <person name="Whitman W."/>
        </authorList>
    </citation>
    <scope>NUCLEOTIDE SEQUENCE [LARGE SCALE GENOMIC DNA]</scope>
    <source>
        <strain evidence="3 4">CECT 7732</strain>
    </source>
</reference>
<protein>
    <submittedName>
        <fullName evidence="3">Ferric iron reductase protein FhuF</fullName>
    </submittedName>
</protein>
<evidence type="ECO:0000259" key="2">
    <source>
        <dbReference type="Pfam" id="PF11575"/>
    </source>
</evidence>
<dbReference type="AlphaFoldDB" id="A0A366CVD3"/>
<gene>
    <name evidence="3" type="ORF">DFP76_108137</name>
</gene>
<dbReference type="InterPro" id="IPR024726">
    <property type="entry name" value="FhuF_C"/>
</dbReference>
<dbReference type="Proteomes" id="UP000252086">
    <property type="component" value="Unassembled WGS sequence"/>
</dbReference>
<dbReference type="EMBL" id="QNRF01000008">
    <property type="protein sequence ID" value="RBO80274.1"/>
    <property type="molecule type" value="Genomic_DNA"/>
</dbReference>
<name>A0A366CVD3_9GAMM</name>
<evidence type="ECO:0000259" key="1">
    <source>
        <dbReference type="Pfam" id="PF06276"/>
    </source>
</evidence>
<dbReference type="RefSeq" id="WP_113875354.1">
    <property type="nucleotide sequence ID" value="NZ_QNRF01000008.1"/>
</dbReference>
<dbReference type="GO" id="GO:0051537">
    <property type="term" value="F:2 iron, 2 sulfur cluster binding"/>
    <property type="evidence" value="ECO:0007669"/>
    <property type="project" value="InterPro"/>
</dbReference>
<dbReference type="GO" id="GO:0003824">
    <property type="term" value="F:catalytic activity"/>
    <property type="evidence" value="ECO:0007669"/>
    <property type="project" value="UniProtKB-ARBA"/>
</dbReference>
<sequence>MAEFDHRPVLLPEEWQALSVFGLKQDLQDERLSIDSIKLLDDVLCQETLQKIMPELGAPNLKVTTSLVMKRIAFLALAPILYAMSRFNKGLDGTLKNCVFEYPLENRMWVSKMPLKNLAVTVQDKDQAEGRKTWRKDILSQVFAGHLTQLVEQFHRLTKVPKRILWENVAVRVFSIYEQRILPNIPDAQMVQAQADFSYLLDQKSTEVFGMSENPLTVFYREKKQTALSDKPIRVRRTCCYYYLATEPAVYCGSCPLLLKKR</sequence>